<dbReference type="GeneID" id="5023313"/>
<dbReference type="Proteomes" id="UP000000600">
    <property type="component" value="Unassembled WGS sequence"/>
</dbReference>
<dbReference type="HOGENOM" id="CLU_2089500_0_0_1"/>
<proteinExistence type="predicted"/>
<dbReference type="KEGG" id="ptm:GSPATT00007571001"/>
<keyword evidence="2" id="KW-1185">Reference proteome</keyword>
<protein>
    <submittedName>
        <fullName evidence="1">Uncharacterized protein</fullName>
    </submittedName>
</protein>
<evidence type="ECO:0000313" key="1">
    <source>
        <dbReference type="EMBL" id="CAK70131.1"/>
    </source>
</evidence>
<accession>A0CH64</accession>
<dbReference type="RefSeq" id="XP_001437528.1">
    <property type="nucleotide sequence ID" value="XM_001437491.1"/>
</dbReference>
<gene>
    <name evidence="1" type="ORF">GSPATT00007571001</name>
</gene>
<reference evidence="1 2" key="1">
    <citation type="journal article" date="2006" name="Nature">
        <title>Global trends of whole-genome duplications revealed by the ciliate Paramecium tetraurelia.</title>
        <authorList>
            <consortium name="Genoscope"/>
            <person name="Aury J.-M."/>
            <person name="Jaillon O."/>
            <person name="Duret L."/>
            <person name="Noel B."/>
            <person name="Jubin C."/>
            <person name="Porcel B.M."/>
            <person name="Segurens B."/>
            <person name="Daubin V."/>
            <person name="Anthouard V."/>
            <person name="Aiach N."/>
            <person name="Arnaiz O."/>
            <person name="Billaut A."/>
            <person name="Beisson J."/>
            <person name="Blanc I."/>
            <person name="Bouhouche K."/>
            <person name="Camara F."/>
            <person name="Duharcourt S."/>
            <person name="Guigo R."/>
            <person name="Gogendeau D."/>
            <person name="Katinka M."/>
            <person name="Keller A.-M."/>
            <person name="Kissmehl R."/>
            <person name="Klotz C."/>
            <person name="Koll F."/>
            <person name="Le Moue A."/>
            <person name="Lepere C."/>
            <person name="Malinsky S."/>
            <person name="Nowacki M."/>
            <person name="Nowak J.K."/>
            <person name="Plattner H."/>
            <person name="Poulain J."/>
            <person name="Ruiz F."/>
            <person name="Serrano V."/>
            <person name="Zagulski M."/>
            <person name="Dessen P."/>
            <person name="Betermier M."/>
            <person name="Weissenbach J."/>
            <person name="Scarpelli C."/>
            <person name="Schachter V."/>
            <person name="Sperling L."/>
            <person name="Meyer E."/>
            <person name="Cohen J."/>
            <person name="Wincker P."/>
        </authorList>
    </citation>
    <scope>NUCLEOTIDE SEQUENCE [LARGE SCALE GENOMIC DNA]</scope>
    <source>
        <strain evidence="1 2">Stock d4-2</strain>
    </source>
</reference>
<dbReference type="AlphaFoldDB" id="A0CH64"/>
<sequence>MAIQYLNTCLDNQLPITNKPYTKLNKLLEDFSSLDKQNLIHAFYTDSEIKQQYFDVVYIYILQKQSNFLRLKESSLKPQRKWLTNQKHRNYDKKSISIKNITTEKLTAQKLLLRIKY</sequence>
<name>A0CH64_PARTE</name>
<dbReference type="EMBL" id="CT868074">
    <property type="protein sequence ID" value="CAK70131.1"/>
    <property type="molecule type" value="Genomic_DNA"/>
</dbReference>
<evidence type="ECO:0000313" key="2">
    <source>
        <dbReference type="Proteomes" id="UP000000600"/>
    </source>
</evidence>
<dbReference type="InParanoid" id="A0CH64"/>
<organism evidence="1 2">
    <name type="scientific">Paramecium tetraurelia</name>
    <dbReference type="NCBI Taxonomy" id="5888"/>
    <lineage>
        <taxon>Eukaryota</taxon>
        <taxon>Sar</taxon>
        <taxon>Alveolata</taxon>
        <taxon>Ciliophora</taxon>
        <taxon>Intramacronucleata</taxon>
        <taxon>Oligohymenophorea</taxon>
        <taxon>Peniculida</taxon>
        <taxon>Parameciidae</taxon>
        <taxon>Paramecium</taxon>
    </lineage>
</organism>